<gene>
    <name evidence="9" type="ORF">RT717_09170</name>
</gene>
<keyword evidence="4 6" id="KW-1133">Transmembrane helix</keyword>
<proteinExistence type="predicted"/>
<dbReference type="Proteomes" id="UP001302349">
    <property type="component" value="Chromosome"/>
</dbReference>
<reference evidence="9 10" key="1">
    <citation type="journal article" date="2023" name="Microbiol. Resour. Announc.">
        <title>Complete Genome Sequence of Imperialibacter roseus strain P4T.</title>
        <authorList>
            <person name="Tizabi D.R."/>
            <person name="Bachvaroff T."/>
            <person name="Hill R.T."/>
        </authorList>
    </citation>
    <scope>NUCLEOTIDE SEQUENCE [LARGE SCALE GENOMIC DNA]</scope>
    <source>
        <strain evidence="9 10">P4T</strain>
    </source>
</reference>
<evidence type="ECO:0000259" key="8">
    <source>
        <dbReference type="Pfam" id="PF12704"/>
    </source>
</evidence>
<evidence type="ECO:0000256" key="6">
    <source>
        <dbReference type="SAM" id="Phobius"/>
    </source>
</evidence>
<dbReference type="InterPro" id="IPR003838">
    <property type="entry name" value="ABC3_permease_C"/>
</dbReference>
<dbReference type="Pfam" id="PF12704">
    <property type="entry name" value="MacB_PCD"/>
    <property type="match status" value="2"/>
</dbReference>
<evidence type="ECO:0000256" key="2">
    <source>
        <dbReference type="ARBA" id="ARBA00022475"/>
    </source>
</evidence>
<evidence type="ECO:0000259" key="7">
    <source>
        <dbReference type="Pfam" id="PF02687"/>
    </source>
</evidence>
<sequence length="893" mass="100723">MKEVKHPPKWAERVLRKFCHSDLWEAIEGDLYEIYLSDLKQFSARKSSRNYVLNAIAFLRYHRLRKKNYSTTQNNMDLLQNYLKVSYRDLVRHKTFTAINMVGLVAGISTCLLILQYVLFETSFDRFNKDFDRIYRVYNDRYQEGGLVQHGTITYPTIGSAMAAEYPEIASYTRMTAGSWINITYGDDIRRVEDYLWADEHFFDVFTYPLIAGDAQTALSETGSVAISETFARSLLKGGTELSNLIGQPIKVGTGELPGQITAIFEDVPANSHLQFGMIVSYKSFIFLAGEAADNSFTWSDFYHYLKLKQGADPELLAAKFDDFSEKYFEGNTVSGSVEKFGLQPLSEARLYSDFEYEIGHTSDGRVVWLLLCIALIVLLIAWINFVNLTTSRALQRAREVGVRKVLGAHRKQLAIQFMIESIMVNTLALLLSLGLVFLLQPGFVALTGVGLTPDIFANATLLNLPAWIILAAGFFLLATLVGMYPALVLSRFKSSDVLKGKLDTRSGSAGLRKVLVVFQFTSAIMLITGTISITQQIRYMQNEDLGAQIDNIIVLNGPSMVRFDSTFISRFASFKKSLMSLSGVSSVTSSSRLFSERTGRIFQIGSPEIPDRADLTSSFIQVDYDFVDHFKINLLAGRSFELTDHNTDFRQLNTVLVNKSASELMHFNSPEEAIGKSITFWGNNWRIVGVTDDFHQRSLKESIEPIILMPAYSPENYISVRLEGSNSEEMLSAIRSKFDEFYPGNYFDYFFMDEFFNRAYSADKRLERISEIFTGLAIIIAMLGLYGLVLMMLIKKTKEIGIRKVLGASLPQLMLLVVKDFGLLLVAAILIGLPSSYFILKEWMQNYAYSNGVQWSVFLLSSAILLSIALATITLQTDRISKNNPVDSLKYE</sequence>
<dbReference type="RefSeq" id="WP_317491436.1">
    <property type="nucleotide sequence ID" value="NZ_CP136051.1"/>
</dbReference>
<evidence type="ECO:0000313" key="10">
    <source>
        <dbReference type="Proteomes" id="UP001302349"/>
    </source>
</evidence>
<feature type="transmembrane region" description="Helical" evidence="6">
    <location>
        <begin position="814"/>
        <end position="834"/>
    </location>
</feature>
<dbReference type="InterPro" id="IPR047699">
    <property type="entry name" value="Permease_put_prefix"/>
</dbReference>
<accession>A0ABZ0IXE0</accession>
<name>A0ABZ0IXE0_9BACT</name>
<feature type="domain" description="ABC3 transporter permease C-terminal" evidence="7">
    <location>
        <begin position="773"/>
        <end position="886"/>
    </location>
</feature>
<keyword evidence="3 6" id="KW-0812">Transmembrane</keyword>
<keyword evidence="5 6" id="KW-0472">Membrane</keyword>
<dbReference type="Pfam" id="PF02687">
    <property type="entry name" value="FtsX"/>
    <property type="match status" value="2"/>
</dbReference>
<feature type="domain" description="MacB-like periplasmic core" evidence="8">
    <location>
        <begin position="524"/>
        <end position="735"/>
    </location>
</feature>
<feature type="domain" description="MacB-like periplasmic core" evidence="8">
    <location>
        <begin position="97"/>
        <end position="322"/>
    </location>
</feature>
<feature type="domain" description="ABC3 transporter permease C-terminal" evidence="7">
    <location>
        <begin position="373"/>
        <end position="491"/>
    </location>
</feature>
<feature type="transmembrane region" description="Helical" evidence="6">
    <location>
        <begin position="467"/>
        <end position="490"/>
    </location>
</feature>
<dbReference type="InterPro" id="IPR050250">
    <property type="entry name" value="Macrolide_Exporter_MacB"/>
</dbReference>
<feature type="transmembrane region" description="Helical" evidence="6">
    <location>
        <begin position="98"/>
        <end position="120"/>
    </location>
</feature>
<dbReference type="InterPro" id="IPR025857">
    <property type="entry name" value="MacB_PCD"/>
</dbReference>
<dbReference type="NCBIfam" id="NF038404">
    <property type="entry name" value="perm_prefix_2"/>
    <property type="match status" value="1"/>
</dbReference>
<comment type="subcellular location">
    <subcellularLocation>
        <location evidence="1">Cell membrane</location>
        <topology evidence="1">Multi-pass membrane protein</topology>
    </subcellularLocation>
</comment>
<feature type="transmembrane region" description="Helical" evidence="6">
    <location>
        <begin position="511"/>
        <end position="534"/>
    </location>
</feature>
<dbReference type="PANTHER" id="PTHR30572">
    <property type="entry name" value="MEMBRANE COMPONENT OF TRANSPORTER-RELATED"/>
    <property type="match status" value="1"/>
</dbReference>
<feature type="transmembrane region" description="Helical" evidence="6">
    <location>
        <begin position="367"/>
        <end position="389"/>
    </location>
</feature>
<feature type="transmembrane region" description="Helical" evidence="6">
    <location>
        <begin position="854"/>
        <end position="876"/>
    </location>
</feature>
<feature type="transmembrane region" description="Helical" evidence="6">
    <location>
        <begin position="423"/>
        <end position="447"/>
    </location>
</feature>
<evidence type="ECO:0000256" key="1">
    <source>
        <dbReference type="ARBA" id="ARBA00004651"/>
    </source>
</evidence>
<evidence type="ECO:0000256" key="5">
    <source>
        <dbReference type="ARBA" id="ARBA00023136"/>
    </source>
</evidence>
<evidence type="ECO:0000256" key="4">
    <source>
        <dbReference type="ARBA" id="ARBA00022989"/>
    </source>
</evidence>
<organism evidence="9 10">
    <name type="scientific">Imperialibacter roseus</name>
    <dbReference type="NCBI Taxonomy" id="1324217"/>
    <lineage>
        <taxon>Bacteria</taxon>
        <taxon>Pseudomonadati</taxon>
        <taxon>Bacteroidota</taxon>
        <taxon>Cytophagia</taxon>
        <taxon>Cytophagales</taxon>
        <taxon>Flammeovirgaceae</taxon>
        <taxon>Imperialibacter</taxon>
    </lineage>
</organism>
<dbReference type="PANTHER" id="PTHR30572:SF18">
    <property type="entry name" value="ABC-TYPE MACROLIDE FAMILY EXPORT SYSTEM PERMEASE COMPONENT 2"/>
    <property type="match status" value="1"/>
</dbReference>
<evidence type="ECO:0000256" key="3">
    <source>
        <dbReference type="ARBA" id="ARBA00022692"/>
    </source>
</evidence>
<keyword evidence="10" id="KW-1185">Reference proteome</keyword>
<evidence type="ECO:0000313" key="9">
    <source>
        <dbReference type="EMBL" id="WOK08804.1"/>
    </source>
</evidence>
<dbReference type="EMBL" id="CP136051">
    <property type="protein sequence ID" value="WOK08804.1"/>
    <property type="molecule type" value="Genomic_DNA"/>
</dbReference>
<keyword evidence="2" id="KW-1003">Cell membrane</keyword>
<protein>
    <submittedName>
        <fullName evidence="9">FtsX-like permease family protein</fullName>
    </submittedName>
</protein>
<feature type="transmembrane region" description="Helical" evidence="6">
    <location>
        <begin position="773"/>
        <end position="794"/>
    </location>
</feature>